<dbReference type="Pfam" id="PF15011">
    <property type="entry name" value="CA109-like"/>
    <property type="match status" value="1"/>
</dbReference>
<dbReference type="EMBL" id="AWUE01018040">
    <property type="protein sequence ID" value="OMO83043.1"/>
    <property type="molecule type" value="Genomic_DNA"/>
</dbReference>
<protein>
    <submittedName>
        <fullName evidence="2">Uncharacterized protein</fullName>
    </submittedName>
</protein>
<gene>
    <name evidence="2" type="ORF">COLO4_22727</name>
</gene>
<keyword evidence="1" id="KW-1133">Transmembrane helix</keyword>
<accession>A0A1R3IKF6</accession>
<dbReference type="OrthoDB" id="2018540at2759"/>
<dbReference type="Proteomes" id="UP000187203">
    <property type="component" value="Unassembled WGS sequence"/>
</dbReference>
<dbReference type="STRING" id="93759.A0A1R3IKF6"/>
<dbReference type="InterPro" id="IPR029159">
    <property type="entry name" value="CA109-like"/>
</dbReference>
<dbReference type="PANTHER" id="PTHR37904">
    <property type="entry name" value="OS10G0566900 PROTEIN"/>
    <property type="match status" value="1"/>
</dbReference>
<organism evidence="2 3">
    <name type="scientific">Corchorus olitorius</name>
    <dbReference type="NCBI Taxonomy" id="93759"/>
    <lineage>
        <taxon>Eukaryota</taxon>
        <taxon>Viridiplantae</taxon>
        <taxon>Streptophyta</taxon>
        <taxon>Embryophyta</taxon>
        <taxon>Tracheophyta</taxon>
        <taxon>Spermatophyta</taxon>
        <taxon>Magnoliopsida</taxon>
        <taxon>eudicotyledons</taxon>
        <taxon>Gunneridae</taxon>
        <taxon>Pentapetalae</taxon>
        <taxon>rosids</taxon>
        <taxon>malvids</taxon>
        <taxon>Malvales</taxon>
        <taxon>Malvaceae</taxon>
        <taxon>Grewioideae</taxon>
        <taxon>Apeibeae</taxon>
        <taxon>Corchorus</taxon>
    </lineage>
</organism>
<feature type="transmembrane region" description="Helical" evidence="1">
    <location>
        <begin position="198"/>
        <end position="221"/>
    </location>
</feature>
<sequence>MEAMIKKYQQKFRKAKDEMSKWDELQSRLISQYRNAASIIGRLQVLQNSKNYGNLDSVEGIEVAVVQKQMHSLQTILHSMKNTMEEFRSVVLSLDKLQNDGKQLAKGGSNQMNRKQLQQKIGVKPSLTNCIDGLVVLHEMHLAEHLLKSSLVSALSAIALNPNSSDLGALQQLLVDQPNIISEEVVWRLKPPLSSNSLAACFYLAAMLLNVCFSTSAFHLFSSCNSYWKFSSGEDINLILVI</sequence>
<evidence type="ECO:0000313" key="2">
    <source>
        <dbReference type="EMBL" id="OMO83043.1"/>
    </source>
</evidence>
<dbReference type="AlphaFoldDB" id="A0A1R3IKF6"/>
<name>A0A1R3IKF6_9ROSI</name>
<dbReference type="PANTHER" id="PTHR37904:SF2">
    <property type="entry name" value="OS10G0566900 PROTEIN"/>
    <property type="match status" value="1"/>
</dbReference>
<comment type="caution">
    <text evidence="2">The sequence shown here is derived from an EMBL/GenBank/DDBJ whole genome shotgun (WGS) entry which is preliminary data.</text>
</comment>
<evidence type="ECO:0000313" key="3">
    <source>
        <dbReference type="Proteomes" id="UP000187203"/>
    </source>
</evidence>
<reference evidence="3" key="1">
    <citation type="submission" date="2013-09" db="EMBL/GenBank/DDBJ databases">
        <title>Corchorus olitorius genome sequencing.</title>
        <authorList>
            <person name="Alam M."/>
            <person name="Haque M.S."/>
            <person name="Islam M.S."/>
            <person name="Emdad E.M."/>
            <person name="Islam M.M."/>
            <person name="Ahmed B."/>
            <person name="Halim A."/>
            <person name="Hossen Q.M.M."/>
            <person name="Hossain M.Z."/>
            <person name="Ahmed R."/>
            <person name="Khan M.M."/>
            <person name="Islam R."/>
            <person name="Rashid M.M."/>
            <person name="Khan S.A."/>
            <person name="Rahman M.S."/>
            <person name="Alam M."/>
            <person name="Yahiya A.S."/>
            <person name="Khan M.S."/>
            <person name="Azam M.S."/>
            <person name="Haque T."/>
            <person name="Lashkar M.Z.H."/>
            <person name="Akhand A.I."/>
            <person name="Morshed G."/>
            <person name="Roy S."/>
            <person name="Uddin K.S."/>
            <person name="Rabeya T."/>
            <person name="Hossain A.S."/>
            <person name="Chowdhury A."/>
            <person name="Snigdha A.R."/>
            <person name="Mortoza M.S."/>
            <person name="Matin S.A."/>
            <person name="Hoque S.M.E."/>
            <person name="Islam M.K."/>
            <person name="Roy D.K."/>
            <person name="Haider R."/>
            <person name="Moosa M.M."/>
            <person name="Elias S.M."/>
            <person name="Hasan A.M."/>
            <person name="Jahan S."/>
            <person name="Shafiuddin M."/>
            <person name="Mahmood N."/>
            <person name="Shommy N.S."/>
        </authorList>
    </citation>
    <scope>NUCLEOTIDE SEQUENCE [LARGE SCALE GENOMIC DNA]</scope>
    <source>
        <strain evidence="3">cv. O-4</strain>
    </source>
</reference>
<keyword evidence="3" id="KW-1185">Reference proteome</keyword>
<keyword evidence="1" id="KW-0472">Membrane</keyword>
<dbReference type="InterPro" id="IPR038985">
    <property type="entry name" value="OPRN-like"/>
</dbReference>
<proteinExistence type="predicted"/>
<evidence type="ECO:0000256" key="1">
    <source>
        <dbReference type="SAM" id="Phobius"/>
    </source>
</evidence>
<keyword evidence="1" id="KW-0812">Transmembrane</keyword>